<keyword evidence="1" id="KW-0732">Signal</keyword>
<comment type="caution">
    <text evidence="2">The sequence shown here is derived from an EMBL/GenBank/DDBJ whole genome shotgun (WGS) entry which is preliminary data.</text>
</comment>
<reference evidence="2 3" key="1">
    <citation type="journal article" date="2015" name="Nature">
        <title>rRNA introns, odd ribosomes, and small enigmatic genomes across a large radiation of phyla.</title>
        <authorList>
            <person name="Brown C.T."/>
            <person name="Hug L.A."/>
            <person name="Thomas B.C."/>
            <person name="Sharon I."/>
            <person name="Castelle C.J."/>
            <person name="Singh A."/>
            <person name="Wilkins M.J."/>
            <person name="Williams K.H."/>
            <person name="Banfield J.F."/>
        </authorList>
    </citation>
    <scope>NUCLEOTIDE SEQUENCE [LARGE SCALE GENOMIC DNA]</scope>
</reference>
<organism evidence="2 3">
    <name type="scientific">Candidatus Magasanikbacteria bacterium GW2011_GWA2_42_32</name>
    <dbReference type="NCBI Taxonomy" id="1619039"/>
    <lineage>
        <taxon>Bacteria</taxon>
        <taxon>Candidatus Magasanikiibacteriota</taxon>
    </lineage>
</organism>
<gene>
    <name evidence="2" type="ORF">UV20_C0047G0010</name>
</gene>
<protein>
    <submittedName>
        <fullName evidence="2">Uncharacterized protein</fullName>
    </submittedName>
</protein>
<dbReference type="Proteomes" id="UP000034837">
    <property type="component" value="Unassembled WGS sequence"/>
</dbReference>
<feature type="chain" id="PRO_5002535868" evidence="1">
    <location>
        <begin position="23"/>
        <end position="93"/>
    </location>
</feature>
<name>A0A0G0ZYG5_9BACT</name>
<evidence type="ECO:0000313" key="2">
    <source>
        <dbReference type="EMBL" id="KKS53699.1"/>
    </source>
</evidence>
<proteinExistence type="predicted"/>
<accession>A0A0G0ZYG5</accession>
<evidence type="ECO:0000256" key="1">
    <source>
        <dbReference type="SAM" id="SignalP"/>
    </source>
</evidence>
<dbReference type="AlphaFoldDB" id="A0A0G0ZYG5"/>
<sequence length="93" mass="9844">MNTFVSGMFALFLLAGGNAAYAEEPSSVGVGFIGKLTVETACGNLDDLREILRSQNLGAIITEKFASTNQVVVYRAYVALPLYLVPDCVPPGS</sequence>
<dbReference type="EMBL" id="LCDO01000047">
    <property type="protein sequence ID" value="KKS53699.1"/>
    <property type="molecule type" value="Genomic_DNA"/>
</dbReference>
<evidence type="ECO:0000313" key="3">
    <source>
        <dbReference type="Proteomes" id="UP000034837"/>
    </source>
</evidence>
<feature type="signal peptide" evidence="1">
    <location>
        <begin position="1"/>
        <end position="22"/>
    </location>
</feature>